<dbReference type="Proteomes" id="UP001151760">
    <property type="component" value="Unassembled WGS sequence"/>
</dbReference>
<reference evidence="2" key="1">
    <citation type="journal article" date="2022" name="Int. J. Mol. Sci.">
        <title>Draft Genome of Tanacetum Coccineum: Genomic Comparison of Closely Related Tanacetum-Family Plants.</title>
        <authorList>
            <person name="Yamashiro T."/>
            <person name="Shiraishi A."/>
            <person name="Nakayama K."/>
            <person name="Satake H."/>
        </authorList>
    </citation>
    <scope>NUCLEOTIDE SEQUENCE</scope>
</reference>
<keyword evidence="3" id="KW-1185">Reference proteome</keyword>
<protein>
    <submittedName>
        <fullName evidence="2">Uncharacterized protein</fullName>
    </submittedName>
</protein>
<dbReference type="PANTHER" id="PTHR34676">
    <property type="entry name" value="DUF4219 DOMAIN-CONTAINING PROTEIN-RELATED"/>
    <property type="match status" value="1"/>
</dbReference>
<proteinExistence type="predicted"/>
<organism evidence="2 3">
    <name type="scientific">Tanacetum coccineum</name>
    <dbReference type="NCBI Taxonomy" id="301880"/>
    <lineage>
        <taxon>Eukaryota</taxon>
        <taxon>Viridiplantae</taxon>
        <taxon>Streptophyta</taxon>
        <taxon>Embryophyta</taxon>
        <taxon>Tracheophyta</taxon>
        <taxon>Spermatophyta</taxon>
        <taxon>Magnoliopsida</taxon>
        <taxon>eudicotyledons</taxon>
        <taxon>Gunneridae</taxon>
        <taxon>Pentapetalae</taxon>
        <taxon>asterids</taxon>
        <taxon>campanulids</taxon>
        <taxon>Asterales</taxon>
        <taxon>Asteraceae</taxon>
        <taxon>Asteroideae</taxon>
        <taxon>Anthemideae</taxon>
        <taxon>Anthemidinae</taxon>
        <taxon>Tanacetum</taxon>
    </lineage>
</organism>
<dbReference type="Pfam" id="PF14223">
    <property type="entry name" value="Retrotran_gag_2"/>
    <property type="match status" value="1"/>
</dbReference>
<sequence length="632" mass="71324">MINYALWEVIDNGNTTLKTTVVEGVEKVIPPTTAEEKAHKRLEVKARSTLMMGIPNEHQLKFNSIKDAKLLLEAIEKRFGGNAATKKTQRNLLKQQYENFTAPSSETLDQTFDRLQKLVSQLEILGETLSQEGVNQKLLRSLSPEWNTHAVVWRNKPELETMSMDDLYNNLKVYEPEVKRTSSSSTSTQNMDFVSSNSGSTNEAVNTAHGVSAASTQAIATNLINVDNLSDAVNCAFFASQPSSPQLANKDLQQLHPDDLEEMDLRWQMAMLTMRARRFLKNTGRKVTINGNETIGFDKSKVECYNFHKRGHFAKVCRVPRNQDNRNKESSRRSVPVETTTSNALISCDGVGGYDWSDHAEEGPTNYALMAYSSSSSYSKVSNDSTCSKSCLETIEVLKSQYEQLLKRFDKSELMVVAYKTSLHSIEERLEFYKKNESVYVEKINGLKWDIQVGEITIGELRKKLQIVQKEKDGTQFNVDKFENASKSLNKIIESQIVDNCKKNLGYSAVPPPLTGNFMPPKPDLSFTGLEEFTNEPVVIKHVVENSEAKAYEAKPKVVRKNNGALIIEDCVLDSEEENVSQTKIEKKIAKPSFVKIDFVKAKQTNKTDRKTAKQVEHNRQNTHIPRGNKRI</sequence>
<dbReference type="EMBL" id="BQNB010014654">
    <property type="protein sequence ID" value="GJT30793.1"/>
    <property type="molecule type" value="Genomic_DNA"/>
</dbReference>
<comment type="caution">
    <text evidence="2">The sequence shown here is derived from an EMBL/GenBank/DDBJ whole genome shotgun (WGS) entry which is preliminary data.</text>
</comment>
<evidence type="ECO:0000313" key="3">
    <source>
        <dbReference type="Proteomes" id="UP001151760"/>
    </source>
</evidence>
<feature type="compositionally biased region" description="Basic and acidic residues" evidence="1">
    <location>
        <begin position="605"/>
        <end position="620"/>
    </location>
</feature>
<gene>
    <name evidence="2" type="ORF">Tco_0911068</name>
</gene>
<evidence type="ECO:0000313" key="2">
    <source>
        <dbReference type="EMBL" id="GJT30793.1"/>
    </source>
</evidence>
<name>A0ABQ5CXV5_9ASTR</name>
<feature type="region of interest" description="Disordered" evidence="1">
    <location>
        <begin position="605"/>
        <end position="632"/>
    </location>
</feature>
<evidence type="ECO:0000256" key="1">
    <source>
        <dbReference type="SAM" id="MobiDB-lite"/>
    </source>
</evidence>
<reference evidence="2" key="2">
    <citation type="submission" date="2022-01" db="EMBL/GenBank/DDBJ databases">
        <authorList>
            <person name="Yamashiro T."/>
            <person name="Shiraishi A."/>
            <person name="Satake H."/>
            <person name="Nakayama K."/>
        </authorList>
    </citation>
    <scope>NUCLEOTIDE SEQUENCE</scope>
</reference>
<dbReference type="PANTHER" id="PTHR34676:SF17">
    <property type="entry name" value="OS06G0684500 PROTEIN"/>
    <property type="match status" value="1"/>
</dbReference>
<accession>A0ABQ5CXV5</accession>